<feature type="transmembrane region" description="Helical" evidence="6">
    <location>
        <begin position="248"/>
        <end position="264"/>
    </location>
</feature>
<protein>
    <submittedName>
        <fullName evidence="8">Type II secretion system F family protein</fullName>
    </submittedName>
</protein>
<feature type="domain" description="Type II secretion system protein GspF" evidence="7">
    <location>
        <begin position="140"/>
        <end position="264"/>
    </location>
</feature>
<keyword evidence="3 6" id="KW-0812">Transmembrane</keyword>
<organism evidence="8 9">
    <name type="scientific">Celerinatantimonas yamalensis</name>
    <dbReference type="NCBI Taxonomy" id="559956"/>
    <lineage>
        <taxon>Bacteria</taxon>
        <taxon>Pseudomonadati</taxon>
        <taxon>Pseudomonadota</taxon>
        <taxon>Gammaproteobacteria</taxon>
        <taxon>Celerinatantimonadaceae</taxon>
        <taxon>Celerinatantimonas</taxon>
    </lineage>
</organism>
<evidence type="ECO:0000256" key="5">
    <source>
        <dbReference type="ARBA" id="ARBA00023136"/>
    </source>
</evidence>
<comment type="subcellular location">
    <subcellularLocation>
        <location evidence="1">Cell membrane</location>
        <topology evidence="1">Multi-pass membrane protein</topology>
    </subcellularLocation>
</comment>
<dbReference type="PANTHER" id="PTHR35007:SF2">
    <property type="entry name" value="PILUS ASSEMBLE PROTEIN"/>
    <property type="match status" value="1"/>
</dbReference>
<name>A0ABW9G1R5_9GAMM</name>
<feature type="transmembrane region" description="Helical" evidence="6">
    <location>
        <begin position="106"/>
        <end position="124"/>
    </location>
</feature>
<evidence type="ECO:0000256" key="3">
    <source>
        <dbReference type="ARBA" id="ARBA00022692"/>
    </source>
</evidence>
<dbReference type="InterPro" id="IPR018076">
    <property type="entry name" value="T2SS_GspF_dom"/>
</dbReference>
<feature type="transmembrane region" description="Helical" evidence="6">
    <location>
        <begin position="6"/>
        <end position="23"/>
    </location>
</feature>
<reference evidence="8 9" key="1">
    <citation type="journal article" date="2013" name="Int. J. Syst. Evol. Microbiol.">
        <title>Celerinatantimonas yamalensis sp. nov., a cold-adapted diazotrophic bacterium from a cold permafrost brine.</title>
        <authorList>
            <person name="Shcherbakova V."/>
            <person name="Chuvilskaya N."/>
            <person name="Rivkina E."/>
            <person name="Demidov N."/>
            <person name="Uchaeva V."/>
            <person name="Suetin S."/>
            <person name="Suzina N."/>
            <person name="Gilichinsky D."/>
        </authorList>
    </citation>
    <scope>NUCLEOTIDE SEQUENCE [LARGE SCALE GENOMIC DNA]</scope>
    <source>
        <strain evidence="8 9">C7</strain>
    </source>
</reference>
<dbReference type="RefSeq" id="WP_408621795.1">
    <property type="nucleotide sequence ID" value="NZ_JBEQCT010000001.1"/>
</dbReference>
<evidence type="ECO:0000256" key="6">
    <source>
        <dbReference type="SAM" id="Phobius"/>
    </source>
</evidence>
<keyword evidence="9" id="KW-1185">Reference proteome</keyword>
<evidence type="ECO:0000256" key="4">
    <source>
        <dbReference type="ARBA" id="ARBA00022989"/>
    </source>
</evidence>
<feature type="transmembrane region" description="Helical" evidence="6">
    <location>
        <begin position="82"/>
        <end position="100"/>
    </location>
</feature>
<evidence type="ECO:0000259" key="7">
    <source>
        <dbReference type="Pfam" id="PF00482"/>
    </source>
</evidence>
<accession>A0ABW9G1R5</accession>
<feature type="transmembrane region" description="Helical" evidence="6">
    <location>
        <begin position="284"/>
        <end position="303"/>
    </location>
</feature>
<evidence type="ECO:0000313" key="8">
    <source>
        <dbReference type="EMBL" id="MFM2483649.1"/>
    </source>
</evidence>
<dbReference type="PANTHER" id="PTHR35007">
    <property type="entry name" value="INTEGRAL MEMBRANE PROTEIN-RELATED"/>
    <property type="match status" value="1"/>
</dbReference>
<keyword evidence="2" id="KW-1003">Cell membrane</keyword>
<keyword evidence="4 6" id="KW-1133">Transmembrane helix</keyword>
<evidence type="ECO:0000256" key="1">
    <source>
        <dbReference type="ARBA" id="ARBA00004651"/>
    </source>
</evidence>
<evidence type="ECO:0000313" key="9">
    <source>
        <dbReference type="Proteomes" id="UP001629953"/>
    </source>
</evidence>
<keyword evidence="5 6" id="KW-0472">Membrane</keyword>
<evidence type="ECO:0000256" key="2">
    <source>
        <dbReference type="ARBA" id="ARBA00022475"/>
    </source>
</evidence>
<gene>
    <name evidence="8" type="ORF">ABUE30_00910</name>
</gene>
<dbReference type="EMBL" id="JBEQCT010000001">
    <property type="protein sequence ID" value="MFM2483649.1"/>
    <property type="molecule type" value="Genomic_DNA"/>
</dbReference>
<sequence>MPFLLGLAAFILGGILLVTQFYHKRKKLDFFTSKDNEKIKTDLIDQSVIDLRALTKIALHRRILFYLMSITIPLGERVGIKVFFYYLVWLIIGGVLNYYFLSFDLLIVLACIFVTATFFGNYLLKHIAKKHFNDNFPDALNLLASAISAGESLMHAIIYVGEQMHNDVGLEFKRMGERLQIGESPHVVLAKTCIRMPYPEFVFFSITLRANIERGGQLRDIIQQLNRVMFDARALDKKKSAMTAEARMSAKIVFVIPFGFLVLMKFLSPENFNYVLTDPTGRYLLYYVIASEFVGMLIISALMKGIK</sequence>
<dbReference type="Pfam" id="PF00482">
    <property type="entry name" value="T2SSF"/>
    <property type="match status" value="1"/>
</dbReference>
<comment type="caution">
    <text evidence="8">The sequence shown here is derived from an EMBL/GenBank/DDBJ whole genome shotgun (WGS) entry which is preliminary data.</text>
</comment>
<dbReference type="Proteomes" id="UP001629953">
    <property type="component" value="Unassembled WGS sequence"/>
</dbReference>
<proteinExistence type="predicted"/>